<protein>
    <submittedName>
        <fullName evidence="1">Uncharacterized protein</fullName>
    </submittedName>
</protein>
<name>A0A6L2KTJ2_TANCI</name>
<dbReference type="AlphaFoldDB" id="A0A6L2KTJ2"/>
<accession>A0A6L2KTJ2</accession>
<sequence length="509" mass="57488">MFVKCRNPVYGHYCQGCALLRKKFKEDLFVSCVKNEILQDFSGPSNDNSNVANALREPFVVNLDPGNNSSQSPPQISNHYCYGCGDPLEGIFCHQCTCKLCGNGAHYGYNCPPKVPIIPDLEPFNNQTIKELPPTVQSSDPKSDLVHNSPNVFSPSLPPPIYSYKFCGNDAYYCQDCSLQVPFTYDPEACYNQDFNFLQNFQTFQQYPCCTRCGGPQYHDEIKIDELKGNFNSMSIKINKKENLQQLEQVANLSTYPSKRFNSFCYDDDDDDDKDYAIAVTPSLSTEEPDNSLSMGNEHLDTIPATESDEFIKSSVENLVSIPSESEGESECDVVSFYDEDIPKKIYLNPLFDEEIIPMKIDPHHFNAKSDLIESLLNNDSSIIPSSKIDSLFDEFADELTLLKSIPPGLMKLIVILRKKLILSRDYCTITHLLDSDSLMEEINLSFTPDYPMPPGIKDDDYDSERDILILKDLPNNDTLSFPAIESFHFDIPSFSRPPTKPPHGNTRI</sequence>
<evidence type="ECO:0000313" key="1">
    <source>
        <dbReference type="EMBL" id="GEU52616.1"/>
    </source>
</evidence>
<comment type="caution">
    <text evidence="1">The sequence shown here is derived from an EMBL/GenBank/DDBJ whole genome shotgun (WGS) entry which is preliminary data.</text>
</comment>
<reference evidence="1" key="1">
    <citation type="journal article" date="2019" name="Sci. Rep.">
        <title>Draft genome of Tanacetum cinerariifolium, the natural source of mosquito coil.</title>
        <authorList>
            <person name="Yamashiro T."/>
            <person name="Shiraishi A."/>
            <person name="Satake H."/>
            <person name="Nakayama K."/>
        </authorList>
    </citation>
    <scope>NUCLEOTIDE SEQUENCE</scope>
</reference>
<organism evidence="1">
    <name type="scientific">Tanacetum cinerariifolium</name>
    <name type="common">Dalmatian daisy</name>
    <name type="synonym">Chrysanthemum cinerariifolium</name>
    <dbReference type="NCBI Taxonomy" id="118510"/>
    <lineage>
        <taxon>Eukaryota</taxon>
        <taxon>Viridiplantae</taxon>
        <taxon>Streptophyta</taxon>
        <taxon>Embryophyta</taxon>
        <taxon>Tracheophyta</taxon>
        <taxon>Spermatophyta</taxon>
        <taxon>Magnoliopsida</taxon>
        <taxon>eudicotyledons</taxon>
        <taxon>Gunneridae</taxon>
        <taxon>Pentapetalae</taxon>
        <taxon>asterids</taxon>
        <taxon>campanulids</taxon>
        <taxon>Asterales</taxon>
        <taxon>Asteraceae</taxon>
        <taxon>Asteroideae</taxon>
        <taxon>Anthemideae</taxon>
        <taxon>Anthemidinae</taxon>
        <taxon>Tanacetum</taxon>
    </lineage>
</organism>
<gene>
    <name evidence="1" type="ORF">Tci_024594</name>
</gene>
<dbReference type="EMBL" id="BKCJ010003042">
    <property type="protein sequence ID" value="GEU52616.1"/>
    <property type="molecule type" value="Genomic_DNA"/>
</dbReference>
<proteinExistence type="predicted"/>